<evidence type="ECO:0000256" key="3">
    <source>
        <dbReference type="ARBA" id="ARBA00022692"/>
    </source>
</evidence>
<dbReference type="PANTHER" id="PTHR34820">
    <property type="entry name" value="INNER MEMBRANE PROTEIN YEBZ"/>
    <property type="match status" value="1"/>
</dbReference>
<dbReference type="Proteomes" id="UP000185124">
    <property type="component" value="Unassembled WGS sequence"/>
</dbReference>
<proteinExistence type="predicted"/>
<dbReference type="PANTHER" id="PTHR34820:SF4">
    <property type="entry name" value="INNER MEMBRANE PROTEIN YEBZ"/>
    <property type="match status" value="1"/>
</dbReference>
<keyword evidence="2" id="KW-1003">Cell membrane</keyword>
<evidence type="ECO:0000313" key="8">
    <source>
        <dbReference type="EMBL" id="SIN26146.1"/>
    </source>
</evidence>
<feature type="transmembrane region" description="Helical" evidence="6">
    <location>
        <begin position="127"/>
        <end position="147"/>
    </location>
</feature>
<feature type="transmembrane region" description="Helical" evidence="6">
    <location>
        <begin position="53"/>
        <end position="73"/>
    </location>
</feature>
<evidence type="ECO:0000313" key="9">
    <source>
        <dbReference type="Proteomes" id="UP000185124"/>
    </source>
</evidence>
<dbReference type="AlphaFoldDB" id="A0A1N5ZWF4"/>
<accession>A0A1N5ZWF4</accession>
<dbReference type="InterPro" id="IPR032694">
    <property type="entry name" value="CopC/D"/>
</dbReference>
<dbReference type="GO" id="GO:0006825">
    <property type="term" value="P:copper ion transport"/>
    <property type="evidence" value="ECO:0007669"/>
    <property type="project" value="InterPro"/>
</dbReference>
<keyword evidence="3 6" id="KW-0812">Transmembrane</keyword>
<evidence type="ECO:0000256" key="4">
    <source>
        <dbReference type="ARBA" id="ARBA00022989"/>
    </source>
</evidence>
<dbReference type="RefSeq" id="WP_074315315.1">
    <property type="nucleotide sequence ID" value="NZ_FSQT01000002.1"/>
</dbReference>
<dbReference type="GO" id="GO:0005886">
    <property type="term" value="C:plasma membrane"/>
    <property type="evidence" value="ECO:0007669"/>
    <property type="project" value="UniProtKB-SubCell"/>
</dbReference>
<dbReference type="EMBL" id="FSQT01000002">
    <property type="protein sequence ID" value="SIN26146.1"/>
    <property type="molecule type" value="Genomic_DNA"/>
</dbReference>
<keyword evidence="4 6" id="KW-1133">Transmembrane helix</keyword>
<evidence type="ECO:0000256" key="6">
    <source>
        <dbReference type="SAM" id="Phobius"/>
    </source>
</evidence>
<dbReference type="STRING" id="709881.SAMN04489832_4564"/>
<reference evidence="9" key="1">
    <citation type="submission" date="2016-12" db="EMBL/GenBank/DDBJ databases">
        <authorList>
            <person name="Varghese N."/>
            <person name="Submissions S."/>
        </authorList>
    </citation>
    <scope>NUCLEOTIDE SEQUENCE [LARGE SCALE GENOMIC DNA]</scope>
    <source>
        <strain evidence="9">DSM 45599</strain>
    </source>
</reference>
<feature type="transmembrane region" description="Helical" evidence="6">
    <location>
        <begin position="278"/>
        <end position="303"/>
    </location>
</feature>
<organism evidence="8 9">
    <name type="scientific">Micromonospora cremea</name>
    <dbReference type="NCBI Taxonomy" id="709881"/>
    <lineage>
        <taxon>Bacteria</taxon>
        <taxon>Bacillati</taxon>
        <taxon>Actinomycetota</taxon>
        <taxon>Actinomycetes</taxon>
        <taxon>Micromonosporales</taxon>
        <taxon>Micromonosporaceae</taxon>
        <taxon>Micromonospora</taxon>
    </lineage>
</organism>
<feature type="transmembrane region" description="Helical" evidence="6">
    <location>
        <begin position="236"/>
        <end position="257"/>
    </location>
</feature>
<evidence type="ECO:0000256" key="1">
    <source>
        <dbReference type="ARBA" id="ARBA00004651"/>
    </source>
</evidence>
<feature type="transmembrane region" description="Helical" evidence="6">
    <location>
        <begin position="194"/>
        <end position="216"/>
    </location>
</feature>
<comment type="subcellular location">
    <subcellularLocation>
        <location evidence="1">Cell membrane</location>
        <topology evidence="1">Multi-pass membrane protein</topology>
    </subcellularLocation>
</comment>
<feature type="transmembrane region" description="Helical" evidence="6">
    <location>
        <begin position="159"/>
        <end position="182"/>
    </location>
</feature>
<evidence type="ECO:0000256" key="2">
    <source>
        <dbReference type="ARBA" id="ARBA00022475"/>
    </source>
</evidence>
<keyword evidence="5 6" id="KW-0472">Membrane</keyword>
<gene>
    <name evidence="8" type="ORF">SAMN04489832_4564</name>
</gene>
<sequence>MTGPAPIDLALRTVTLGSALLLVGALPVAMQFLRSLGAAQREVPRALTRFRRILRCAAVAVGASALLTFWRFADQLQAASATNDAGDAVRQALSSQFGSWTALRVPVAVVLWFVVAIALAAPSPAGWLSWAAPAVVLAASLPMTSHAGVTNAVGILVDLLHLASGGVWVAGVLALAVVVPLALRAGTADRRRQVLLSCAAGFSRLAVLAVSVAVVTGFAQPFLAGVDLRSLSGTTWGAAATMKLLLVVAIVVAGGVNHRVLIGRLRRARSRVRVDDSAAALLGVVSLEVVLGVATVLAAALLVSTPPP</sequence>
<feature type="transmembrane region" description="Helical" evidence="6">
    <location>
        <begin position="102"/>
        <end position="120"/>
    </location>
</feature>
<dbReference type="InterPro" id="IPR008457">
    <property type="entry name" value="Cu-R_CopD_dom"/>
</dbReference>
<protein>
    <submittedName>
        <fullName evidence="8">Putative copper export protein</fullName>
    </submittedName>
</protein>
<feature type="transmembrane region" description="Helical" evidence="6">
    <location>
        <begin position="14"/>
        <end position="33"/>
    </location>
</feature>
<feature type="domain" description="Copper resistance protein D" evidence="7">
    <location>
        <begin position="200"/>
        <end position="302"/>
    </location>
</feature>
<name>A0A1N5ZWF4_9ACTN</name>
<dbReference type="Pfam" id="PF05425">
    <property type="entry name" value="CopD"/>
    <property type="match status" value="1"/>
</dbReference>
<evidence type="ECO:0000256" key="5">
    <source>
        <dbReference type="ARBA" id="ARBA00023136"/>
    </source>
</evidence>
<keyword evidence="9" id="KW-1185">Reference proteome</keyword>
<evidence type="ECO:0000259" key="7">
    <source>
        <dbReference type="Pfam" id="PF05425"/>
    </source>
</evidence>